<dbReference type="AlphaFoldDB" id="D4YUA3"/>
<reference evidence="1 2" key="1">
    <citation type="submission" date="2010-04" db="EMBL/GenBank/DDBJ databases">
        <authorList>
            <person name="Muzny D."/>
            <person name="Qin X."/>
            <person name="Deng J."/>
            <person name="Jiang H."/>
            <person name="Liu Y."/>
            <person name="Qu J."/>
            <person name="Song X.-Z."/>
            <person name="Zhang L."/>
            <person name="Thornton R."/>
            <person name="Coyle M."/>
            <person name="Francisco L."/>
            <person name="Jackson L."/>
            <person name="Javaid M."/>
            <person name="Korchina V."/>
            <person name="Kovar C."/>
            <person name="Mata R."/>
            <person name="Mathew T."/>
            <person name="Ngo R."/>
            <person name="Nguyen L."/>
            <person name="Nguyen N."/>
            <person name="Okwuonu G."/>
            <person name="Ongeri F."/>
            <person name="Pham C."/>
            <person name="Simmons D."/>
            <person name="Wilczek-Boney K."/>
            <person name="Hale W."/>
            <person name="Jakkamsetti A."/>
            <person name="Pham P."/>
            <person name="Ruth R."/>
            <person name="San Lucas F."/>
            <person name="Warren J."/>
            <person name="Zhang J."/>
            <person name="Zhao Z."/>
            <person name="Zhou C."/>
            <person name="Zhu D."/>
            <person name="Lee S."/>
            <person name="Bess C."/>
            <person name="Blankenburg K."/>
            <person name="Forbes L."/>
            <person name="Fu Q."/>
            <person name="Gubbala S."/>
            <person name="Hirani K."/>
            <person name="Jayaseelan J.C."/>
            <person name="Lara F."/>
            <person name="Munidasa M."/>
            <person name="Palculict T."/>
            <person name="Patil S."/>
            <person name="Pu L.-L."/>
            <person name="Saada N."/>
            <person name="Tang L."/>
            <person name="Weissenberger G."/>
            <person name="Zhu Y."/>
            <person name="Hemphill L."/>
            <person name="Shang Y."/>
            <person name="Youmans B."/>
            <person name="Ayvaz T."/>
            <person name="Ross M."/>
            <person name="Santibanez J."/>
            <person name="Aqrawi P."/>
            <person name="Gross S."/>
            <person name="Joshi V."/>
            <person name="Fowler G."/>
            <person name="Nazareth L."/>
            <person name="Reid J."/>
            <person name="Worley K."/>
            <person name="Petrosino J."/>
            <person name="Highlander S."/>
            <person name="Gibbs R."/>
        </authorList>
    </citation>
    <scope>NUCLEOTIDE SEQUENCE [LARGE SCALE GENOMIC DNA]</scope>
    <source>
        <strain evidence="1 2">DSM 11664</strain>
    </source>
</reference>
<keyword evidence="2" id="KW-1185">Reference proteome</keyword>
<organism evidence="1 2">
    <name type="scientific">Lactobacillus amylolyticus DSM 11664</name>
    <dbReference type="NCBI Taxonomy" id="585524"/>
    <lineage>
        <taxon>Bacteria</taxon>
        <taxon>Bacillati</taxon>
        <taxon>Bacillota</taxon>
        <taxon>Bacilli</taxon>
        <taxon>Lactobacillales</taxon>
        <taxon>Lactobacillaceae</taxon>
        <taxon>Lactobacillus</taxon>
    </lineage>
</organism>
<dbReference type="RefSeq" id="WP_006352265.1">
    <property type="nucleotide sequence ID" value="NZ_ADNY01000042.1"/>
</dbReference>
<gene>
    <name evidence="1" type="ORF">HMPREF0493_1114</name>
</gene>
<evidence type="ECO:0000313" key="1">
    <source>
        <dbReference type="EMBL" id="EFG55249.1"/>
    </source>
</evidence>
<dbReference type="eggNOG" id="ENOG5030IKD">
    <property type="taxonomic scope" value="Bacteria"/>
</dbReference>
<dbReference type="EMBL" id="ADNY01000042">
    <property type="protein sequence ID" value="EFG55249.1"/>
    <property type="molecule type" value="Genomic_DNA"/>
</dbReference>
<dbReference type="PATRIC" id="fig|585524.9.peg.277"/>
<evidence type="ECO:0000313" key="2">
    <source>
        <dbReference type="Proteomes" id="UP000004069"/>
    </source>
</evidence>
<comment type="caution">
    <text evidence="1">The sequence shown here is derived from an EMBL/GenBank/DDBJ whole genome shotgun (WGS) entry which is preliminary data.</text>
</comment>
<protein>
    <submittedName>
        <fullName evidence="1">Uncharacterized protein</fullName>
    </submittedName>
</protein>
<sequence>MKHPYYNKAYGVFINGYCSCAGTTDATQMVLHYMGMNGKHVHRNQFRHQWVSITLDGKKGWADGQVGAAGYGAWGDHSYNPSWN</sequence>
<dbReference type="OrthoDB" id="1998815at2"/>
<proteinExistence type="predicted"/>
<accession>D4YUA3</accession>
<name>D4YUA3_9LACO</name>
<dbReference type="Proteomes" id="UP000004069">
    <property type="component" value="Unassembled WGS sequence"/>
</dbReference>